<feature type="transmembrane region" description="Helical" evidence="2">
    <location>
        <begin position="88"/>
        <end position="105"/>
    </location>
</feature>
<feature type="compositionally biased region" description="Basic and acidic residues" evidence="1">
    <location>
        <begin position="1"/>
        <end position="11"/>
    </location>
</feature>
<feature type="transmembrane region" description="Helical" evidence="2">
    <location>
        <begin position="48"/>
        <end position="68"/>
    </location>
</feature>
<feature type="region of interest" description="Disordered" evidence="1">
    <location>
        <begin position="1"/>
        <end position="43"/>
    </location>
</feature>
<feature type="compositionally biased region" description="Basic and acidic residues" evidence="1">
    <location>
        <begin position="22"/>
        <end position="31"/>
    </location>
</feature>
<reference evidence="3 4" key="1">
    <citation type="submission" date="2021-09" db="EMBL/GenBank/DDBJ databases">
        <title>Isoptericola luteus sp. nov., a novel bacterium isolated from Harbin, the capital city of Heilongjiang province.</title>
        <authorList>
            <person name="Li J."/>
        </authorList>
    </citation>
    <scope>NUCLEOTIDE SEQUENCE [LARGE SCALE GENOMIC DNA]</scope>
    <source>
        <strain evidence="3 4">NEAU-Y5</strain>
    </source>
</reference>
<evidence type="ECO:0000313" key="3">
    <source>
        <dbReference type="EMBL" id="MCA5894058.1"/>
    </source>
</evidence>
<proteinExistence type="predicted"/>
<dbReference type="Proteomes" id="UP001319870">
    <property type="component" value="Unassembled WGS sequence"/>
</dbReference>
<keyword evidence="2" id="KW-0812">Transmembrane</keyword>
<evidence type="ECO:0000313" key="4">
    <source>
        <dbReference type="Proteomes" id="UP001319870"/>
    </source>
</evidence>
<accession>A0ABS7ZGL8</accession>
<gene>
    <name evidence="3" type="ORF">LEP48_11965</name>
</gene>
<keyword evidence="4" id="KW-1185">Reference proteome</keyword>
<name>A0ABS7ZGL8_9MICO</name>
<protein>
    <submittedName>
        <fullName evidence="3">ECF transporter S component</fullName>
    </submittedName>
</protein>
<sequence>MHPTDVDRTPETPETPEPAETPDARRDHGTPGDRPVPALRARRPRPGLHDTVLLAVLAVVFGFVFWVADQVYGPLLLALGPFGGFADAVLGGAWIVVAPLALFILRRPGAGLLAEVLAAGVELVVFGSPFGPMVLVSGLVQGAGAELAFALTRYRRWGWGTFALSGVTAAAVTYAYQTFANGYLGQDLYLLRFAVLVVSCVLLSGLAARALGLALLRTGVLDNYPVGRAR</sequence>
<keyword evidence="2" id="KW-0472">Membrane</keyword>
<organism evidence="3 4">
    <name type="scientific">Isoptericola luteus</name>
    <dbReference type="NCBI Taxonomy" id="2879484"/>
    <lineage>
        <taxon>Bacteria</taxon>
        <taxon>Bacillati</taxon>
        <taxon>Actinomycetota</taxon>
        <taxon>Actinomycetes</taxon>
        <taxon>Micrococcales</taxon>
        <taxon>Promicromonosporaceae</taxon>
        <taxon>Isoptericola</taxon>
    </lineage>
</organism>
<dbReference type="InterPro" id="IPR017195">
    <property type="entry name" value="ABC_thiamin-permease_prd"/>
</dbReference>
<keyword evidence="2" id="KW-1133">Transmembrane helix</keyword>
<dbReference type="EMBL" id="JAIXCQ010000007">
    <property type="protein sequence ID" value="MCA5894058.1"/>
    <property type="molecule type" value="Genomic_DNA"/>
</dbReference>
<feature type="transmembrane region" description="Helical" evidence="2">
    <location>
        <begin position="112"/>
        <end position="137"/>
    </location>
</feature>
<feature type="transmembrane region" description="Helical" evidence="2">
    <location>
        <begin position="188"/>
        <end position="216"/>
    </location>
</feature>
<evidence type="ECO:0000256" key="2">
    <source>
        <dbReference type="SAM" id="Phobius"/>
    </source>
</evidence>
<dbReference type="RefSeq" id="WP_225565811.1">
    <property type="nucleotide sequence ID" value="NZ_JAIXCQ010000007.1"/>
</dbReference>
<evidence type="ECO:0000256" key="1">
    <source>
        <dbReference type="SAM" id="MobiDB-lite"/>
    </source>
</evidence>
<feature type="transmembrane region" description="Helical" evidence="2">
    <location>
        <begin position="157"/>
        <end position="176"/>
    </location>
</feature>
<dbReference type="Pfam" id="PF09819">
    <property type="entry name" value="ABC_cobalt"/>
    <property type="match status" value="1"/>
</dbReference>
<comment type="caution">
    <text evidence="3">The sequence shown here is derived from an EMBL/GenBank/DDBJ whole genome shotgun (WGS) entry which is preliminary data.</text>
</comment>